<dbReference type="InterPro" id="IPR000524">
    <property type="entry name" value="Tscrpt_reg_HTH_GntR"/>
</dbReference>
<dbReference type="CDD" id="cd07377">
    <property type="entry name" value="WHTH_GntR"/>
    <property type="match status" value="1"/>
</dbReference>
<comment type="caution">
    <text evidence="5">The sequence shown here is derived from an EMBL/GenBank/DDBJ whole genome shotgun (WGS) entry which is preliminary data.</text>
</comment>
<sequence length="214" mass="24610">MITTPEPAFARVARQLREELIKGNYQPGQTLTEADLTVTLQASRNTVREALRVLYAEGLVSYEPNKGVRVRILDQRDLADIFVTRRTLELQAVSLERPFSTTLLRQMEAVVHAEQQAAALDDWHSVGTHSLHLHQLLVSNLGSQRMDAFFAILVAQLRLLFASAPDEHRFQQPWVDRDSQLCQLLREQRRDEAYHLLQQYLDDSEANLLRLLSR</sequence>
<dbReference type="AlphaFoldDB" id="A0A2S5KPC6"/>
<dbReference type="SMART" id="SM00345">
    <property type="entry name" value="HTH_GNTR"/>
    <property type="match status" value="1"/>
</dbReference>
<dbReference type="Gene3D" id="1.20.120.530">
    <property type="entry name" value="GntR ligand-binding domain-like"/>
    <property type="match status" value="1"/>
</dbReference>
<dbReference type="Proteomes" id="UP000238196">
    <property type="component" value="Unassembled WGS sequence"/>
</dbReference>
<evidence type="ECO:0000313" key="6">
    <source>
        <dbReference type="Proteomes" id="UP000238196"/>
    </source>
</evidence>
<dbReference type="GO" id="GO:0003677">
    <property type="term" value="F:DNA binding"/>
    <property type="evidence" value="ECO:0007669"/>
    <property type="project" value="UniProtKB-KW"/>
</dbReference>
<keyword evidence="3" id="KW-0804">Transcription</keyword>
<dbReference type="InterPro" id="IPR036390">
    <property type="entry name" value="WH_DNA-bd_sf"/>
</dbReference>
<dbReference type="PRINTS" id="PR00035">
    <property type="entry name" value="HTHGNTR"/>
</dbReference>
<keyword evidence="1" id="KW-0805">Transcription regulation</keyword>
<dbReference type="SUPFAM" id="SSF46785">
    <property type="entry name" value="Winged helix' DNA-binding domain"/>
    <property type="match status" value="1"/>
</dbReference>
<organism evidence="5 6">
    <name type="scientific">Proteobacteria bacterium 228</name>
    <dbReference type="NCBI Taxonomy" id="2083153"/>
    <lineage>
        <taxon>Bacteria</taxon>
        <taxon>Pseudomonadati</taxon>
        <taxon>Pseudomonadota</taxon>
    </lineage>
</organism>
<name>A0A2S5KPC6_9PROT</name>
<dbReference type="PANTHER" id="PTHR43537">
    <property type="entry name" value="TRANSCRIPTIONAL REGULATOR, GNTR FAMILY"/>
    <property type="match status" value="1"/>
</dbReference>
<evidence type="ECO:0000259" key="4">
    <source>
        <dbReference type="PROSITE" id="PS50949"/>
    </source>
</evidence>
<dbReference type="GO" id="GO:0003700">
    <property type="term" value="F:DNA-binding transcription factor activity"/>
    <property type="evidence" value="ECO:0007669"/>
    <property type="project" value="InterPro"/>
</dbReference>
<gene>
    <name evidence="5" type="ORF">C4K68_14510</name>
</gene>
<dbReference type="SMART" id="SM00895">
    <property type="entry name" value="FCD"/>
    <property type="match status" value="1"/>
</dbReference>
<accession>A0A2S5KPC6</accession>
<keyword evidence="2" id="KW-0238">DNA-binding</keyword>
<reference evidence="5 6" key="1">
    <citation type="submission" date="2018-02" db="EMBL/GenBank/DDBJ databases">
        <title>novel marine gammaproteobacteria from coastal saline agro ecosystem.</title>
        <authorList>
            <person name="Krishnan R."/>
            <person name="Ramesh Kumar N."/>
        </authorList>
    </citation>
    <scope>NUCLEOTIDE SEQUENCE [LARGE SCALE GENOMIC DNA]</scope>
    <source>
        <strain evidence="5 6">228</strain>
    </source>
</reference>
<protein>
    <submittedName>
        <fullName evidence="5">GntR family transcriptional regulator</fullName>
    </submittedName>
</protein>
<evidence type="ECO:0000313" key="5">
    <source>
        <dbReference type="EMBL" id="PPC76582.1"/>
    </source>
</evidence>
<dbReference type="InterPro" id="IPR036388">
    <property type="entry name" value="WH-like_DNA-bd_sf"/>
</dbReference>
<dbReference type="PANTHER" id="PTHR43537:SF5">
    <property type="entry name" value="UXU OPERON TRANSCRIPTIONAL REGULATOR"/>
    <property type="match status" value="1"/>
</dbReference>
<feature type="domain" description="HTH gntR-type" evidence="4">
    <location>
        <begin position="6"/>
        <end position="73"/>
    </location>
</feature>
<dbReference type="Pfam" id="PF00392">
    <property type="entry name" value="GntR"/>
    <property type="match status" value="1"/>
</dbReference>
<dbReference type="EMBL" id="PRLP01000047">
    <property type="protein sequence ID" value="PPC76582.1"/>
    <property type="molecule type" value="Genomic_DNA"/>
</dbReference>
<evidence type="ECO:0000256" key="2">
    <source>
        <dbReference type="ARBA" id="ARBA00023125"/>
    </source>
</evidence>
<evidence type="ECO:0000256" key="1">
    <source>
        <dbReference type="ARBA" id="ARBA00023015"/>
    </source>
</evidence>
<evidence type="ECO:0000256" key="3">
    <source>
        <dbReference type="ARBA" id="ARBA00023163"/>
    </source>
</evidence>
<dbReference type="Pfam" id="PF07729">
    <property type="entry name" value="FCD"/>
    <property type="match status" value="1"/>
</dbReference>
<dbReference type="OrthoDB" id="8066003at2"/>
<dbReference type="SUPFAM" id="SSF48008">
    <property type="entry name" value="GntR ligand-binding domain-like"/>
    <property type="match status" value="1"/>
</dbReference>
<dbReference type="Gene3D" id="1.10.10.10">
    <property type="entry name" value="Winged helix-like DNA-binding domain superfamily/Winged helix DNA-binding domain"/>
    <property type="match status" value="1"/>
</dbReference>
<proteinExistence type="predicted"/>
<dbReference type="PROSITE" id="PS50949">
    <property type="entry name" value="HTH_GNTR"/>
    <property type="match status" value="1"/>
</dbReference>
<dbReference type="InterPro" id="IPR008920">
    <property type="entry name" value="TF_FadR/GntR_C"/>
</dbReference>
<dbReference type="InterPro" id="IPR011711">
    <property type="entry name" value="GntR_C"/>
</dbReference>